<protein>
    <submittedName>
        <fullName evidence="2">Uncharacterized protein</fullName>
    </submittedName>
</protein>
<feature type="region of interest" description="Disordered" evidence="1">
    <location>
        <begin position="46"/>
        <end position="102"/>
    </location>
</feature>
<evidence type="ECO:0000313" key="3">
    <source>
        <dbReference type="Proteomes" id="UP000770661"/>
    </source>
</evidence>
<organism evidence="2 3">
    <name type="scientific">Chionoecetes opilio</name>
    <name type="common">Atlantic snow crab</name>
    <name type="synonym">Cancer opilio</name>
    <dbReference type="NCBI Taxonomy" id="41210"/>
    <lineage>
        <taxon>Eukaryota</taxon>
        <taxon>Metazoa</taxon>
        <taxon>Ecdysozoa</taxon>
        <taxon>Arthropoda</taxon>
        <taxon>Crustacea</taxon>
        <taxon>Multicrustacea</taxon>
        <taxon>Malacostraca</taxon>
        <taxon>Eumalacostraca</taxon>
        <taxon>Eucarida</taxon>
        <taxon>Decapoda</taxon>
        <taxon>Pleocyemata</taxon>
        <taxon>Brachyura</taxon>
        <taxon>Eubrachyura</taxon>
        <taxon>Majoidea</taxon>
        <taxon>Majidae</taxon>
        <taxon>Chionoecetes</taxon>
    </lineage>
</organism>
<evidence type="ECO:0000313" key="2">
    <source>
        <dbReference type="EMBL" id="KAG0705141.1"/>
    </source>
</evidence>
<dbReference type="AlphaFoldDB" id="A0A8J4XKZ5"/>
<feature type="region of interest" description="Disordered" evidence="1">
    <location>
        <begin position="162"/>
        <end position="195"/>
    </location>
</feature>
<sequence>MWKNVKDGMLSCPRGPVARKPKMLTEREKWVLKNIAFYKSSMPTDVPDPLVNLPRDPSPDPQTSQAQSPHMTPGKPTSWRTWRWQQRRSRPQPRAVRGRLQPLRGKKRNGMVALRSTMKANQALLERLWRRGLSPSKRREAFIRLCPTPCVLPLRRSTRLPESQWQYGGGQHPQQSPSLHPLTTPSGLGTRRNQSERFWAPACGGLERIPIPSKTK</sequence>
<gene>
    <name evidence="2" type="ORF">GWK47_002721</name>
</gene>
<feature type="compositionally biased region" description="Polar residues" evidence="1">
    <location>
        <begin position="162"/>
        <end position="187"/>
    </location>
</feature>
<name>A0A8J4XKZ5_CHIOP</name>
<accession>A0A8J4XKZ5</accession>
<dbReference type="EMBL" id="JACEEZ010025060">
    <property type="protein sequence ID" value="KAG0705141.1"/>
    <property type="molecule type" value="Genomic_DNA"/>
</dbReference>
<feature type="compositionally biased region" description="Polar residues" evidence="1">
    <location>
        <begin position="61"/>
        <end position="70"/>
    </location>
</feature>
<evidence type="ECO:0000256" key="1">
    <source>
        <dbReference type="SAM" id="MobiDB-lite"/>
    </source>
</evidence>
<reference evidence="2" key="1">
    <citation type="submission" date="2020-07" db="EMBL/GenBank/DDBJ databases">
        <title>The High-quality genome of the commercially important snow crab, Chionoecetes opilio.</title>
        <authorList>
            <person name="Jeong J.-H."/>
            <person name="Ryu S."/>
        </authorList>
    </citation>
    <scope>NUCLEOTIDE SEQUENCE</scope>
    <source>
        <strain evidence="2">MADBK_172401_WGS</strain>
        <tissue evidence="2">Digestive gland</tissue>
    </source>
</reference>
<proteinExistence type="predicted"/>
<dbReference type="Proteomes" id="UP000770661">
    <property type="component" value="Unassembled WGS sequence"/>
</dbReference>
<comment type="caution">
    <text evidence="2">The sequence shown here is derived from an EMBL/GenBank/DDBJ whole genome shotgun (WGS) entry which is preliminary data.</text>
</comment>
<keyword evidence="3" id="KW-1185">Reference proteome</keyword>
<dbReference type="OrthoDB" id="6162629at2759"/>